<keyword evidence="3" id="KW-1185">Reference proteome</keyword>
<accession>A0AAV5WKM6</accession>
<feature type="region of interest" description="Disordered" evidence="1">
    <location>
        <begin position="1"/>
        <end position="23"/>
    </location>
</feature>
<proteinExistence type="predicted"/>
<reference evidence="2" key="1">
    <citation type="submission" date="2023-10" db="EMBL/GenBank/DDBJ databases">
        <title>Genome assembly of Pristionchus species.</title>
        <authorList>
            <person name="Yoshida K."/>
            <person name="Sommer R.J."/>
        </authorList>
    </citation>
    <scope>NUCLEOTIDE SEQUENCE</scope>
    <source>
        <strain evidence="2">RS5133</strain>
    </source>
</reference>
<evidence type="ECO:0000256" key="1">
    <source>
        <dbReference type="SAM" id="MobiDB-lite"/>
    </source>
</evidence>
<dbReference type="Proteomes" id="UP001432322">
    <property type="component" value="Unassembled WGS sequence"/>
</dbReference>
<sequence>GARRRGQGACAQALSRRPEARRRHPQDLLLRQGRQDQVGGEIQAIKATLPAAVRAEIENNSTEVAHKIGILTLREILERLEKLAEHIKAHPEEARAGVAKLSAAAQKPAGDIIRIFVSDKTPKEKWAECKAIKDTLSSEVLGEINAHKEEIAHKIGVVPVHYH</sequence>
<evidence type="ECO:0000313" key="3">
    <source>
        <dbReference type="Proteomes" id="UP001432322"/>
    </source>
</evidence>
<gene>
    <name evidence="2" type="ORF">PFISCL1PPCAC_22587</name>
</gene>
<protein>
    <submittedName>
        <fullName evidence="2">Uncharacterized protein</fullName>
    </submittedName>
</protein>
<comment type="caution">
    <text evidence="2">The sequence shown here is derived from an EMBL/GenBank/DDBJ whole genome shotgun (WGS) entry which is preliminary data.</text>
</comment>
<dbReference type="AlphaFoldDB" id="A0AAV5WKM6"/>
<dbReference type="EMBL" id="BTSY01000006">
    <property type="protein sequence ID" value="GMT31289.1"/>
    <property type="molecule type" value="Genomic_DNA"/>
</dbReference>
<organism evidence="2 3">
    <name type="scientific">Pristionchus fissidentatus</name>
    <dbReference type="NCBI Taxonomy" id="1538716"/>
    <lineage>
        <taxon>Eukaryota</taxon>
        <taxon>Metazoa</taxon>
        <taxon>Ecdysozoa</taxon>
        <taxon>Nematoda</taxon>
        <taxon>Chromadorea</taxon>
        <taxon>Rhabditida</taxon>
        <taxon>Rhabditina</taxon>
        <taxon>Diplogasteromorpha</taxon>
        <taxon>Diplogasteroidea</taxon>
        <taxon>Neodiplogasteridae</taxon>
        <taxon>Pristionchus</taxon>
    </lineage>
</organism>
<evidence type="ECO:0000313" key="2">
    <source>
        <dbReference type="EMBL" id="GMT31289.1"/>
    </source>
</evidence>
<name>A0AAV5WKM6_9BILA</name>
<feature type="non-terminal residue" evidence="2">
    <location>
        <position position="1"/>
    </location>
</feature>